<evidence type="ECO:0000256" key="1">
    <source>
        <dbReference type="SAM" id="MobiDB-lite"/>
    </source>
</evidence>
<keyword evidence="3" id="KW-1185">Reference proteome</keyword>
<reference evidence="2 3" key="1">
    <citation type="journal article" date="2019" name="Sci. Rep.">
        <title>Orb-weaving spider Araneus ventricosus genome elucidates the spidroin gene catalogue.</title>
        <authorList>
            <person name="Kono N."/>
            <person name="Nakamura H."/>
            <person name="Ohtoshi R."/>
            <person name="Moran D.A.P."/>
            <person name="Shinohara A."/>
            <person name="Yoshida Y."/>
            <person name="Fujiwara M."/>
            <person name="Mori M."/>
            <person name="Tomita M."/>
            <person name="Arakawa K."/>
        </authorList>
    </citation>
    <scope>NUCLEOTIDE SEQUENCE [LARGE SCALE GENOMIC DNA]</scope>
</reference>
<organism evidence="2 3">
    <name type="scientific">Araneus ventricosus</name>
    <name type="common">Orbweaver spider</name>
    <name type="synonym">Epeira ventricosa</name>
    <dbReference type="NCBI Taxonomy" id="182803"/>
    <lineage>
        <taxon>Eukaryota</taxon>
        <taxon>Metazoa</taxon>
        <taxon>Ecdysozoa</taxon>
        <taxon>Arthropoda</taxon>
        <taxon>Chelicerata</taxon>
        <taxon>Arachnida</taxon>
        <taxon>Araneae</taxon>
        <taxon>Araneomorphae</taxon>
        <taxon>Entelegynae</taxon>
        <taxon>Araneoidea</taxon>
        <taxon>Araneidae</taxon>
        <taxon>Araneus</taxon>
    </lineage>
</organism>
<dbReference type="Proteomes" id="UP000499080">
    <property type="component" value="Unassembled WGS sequence"/>
</dbReference>
<accession>A0A4Y2FZS1</accession>
<evidence type="ECO:0000313" key="3">
    <source>
        <dbReference type="Proteomes" id="UP000499080"/>
    </source>
</evidence>
<feature type="region of interest" description="Disordered" evidence="1">
    <location>
        <begin position="142"/>
        <end position="172"/>
    </location>
</feature>
<name>A0A4Y2FZS1_ARAVE</name>
<dbReference type="AlphaFoldDB" id="A0A4Y2FZS1"/>
<proteinExistence type="predicted"/>
<sequence>MNTLSEVQDNGFVQFVFDNSDHNTRTVDGHGTFHVMGGVWCVTPVSDVQTSSVEYSVQKFSPTWGPGPPFPTLAPPLIPRQKIIPTANIVGKFGFIPIVTHDWPKNHGLNRLVMEAVLSLKFPPMDAKIGTTGLPLDLDCAPPKSNDLAGPKSAEEPHTGWSGFMKNVAGKR</sequence>
<evidence type="ECO:0000313" key="2">
    <source>
        <dbReference type="EMBL" id="GBM45888.1"/>
    </source>
</evidence>
<protein>
    <submittedName>
        <fullName evidence="2">Uncharacterized protein</fullName>
    </submittedName>
</protein>
<dbReference type="EMBL" id="BGPR01001116">
    <property type="protein sequence ID" value="GBM45888.1"/>
    <property type="molecule type" value="Genomic_DNA"/>
</dbReference>
<gene>
    <name evidence="2" type="ORF">AVEN_211959_1</name>
</gene>
<comment type="caution">
    <text evidence="2">The sequence shown here is derived from an EMBL/GenBank/DDBJ whole genome shotgun (WGS) entry which is preliminary data.</text>
</comment>